<sequence>MSPHLVDDQALPSQYSSPNGRRITPRQVSVGGIWNVGGSSIATRDPRLGAAHERRDLYEDKAATPMHVARYEYSTHISSSEDLEMNQSRLAIAFDVDLIHPQLTICKPTTSNKIGPSPSSPQYEKFKCPLVWKDCEWKRAELSSTEAFVEDLVVADKAGIIWYYCVESSHLDTLSKVTLLARIDAHRGCICGISWSPDSKYLATSGDDDACLLFDLNRILGGNYSQGSPVIGDYLISGVQPLKETITFINQLPTFEEVSIST</sequence>
<dbReference type="Pfam" id="PF00400">
    <property type="entry name" value="WD40"/>
    <property type="match status" value="1"/>
</dbReference>
<dbReference type="PROSITE" id="PS50082">
    <property type="entry name" value="WD_REPEATS_2"/>
    <property type="match status" value="1"/>
</dbReference>
<dbReference type="Gene3D" id="2.130.10.10">
    <property type="entry name" value="YVTN repeat-like/Quinoprotein amine dehydrogenase"/>
    <property type="match status" value="1"/>
</dbReference>
<keyword evidence="4" id="KW-1185">Reference proteome</keyword>
<dbReference type="InterPro" id="IPR015943">
    <property type="entry name" value="WD40/YVTN_repeat-like_dom_sf"/>
</dbReference>
<evidence type="ECO:0008006" key="5">
    <source>
        <dbReference type="Google" id="ProtNLM"/>
    </source>
</evidence>
<dbReference type="EMBL" id="CVMT01000012">
    <property type="protein sequence ID" value="CRG92259.1"/>
    <property type="molecule type" value="Genomic_DNA"/>
</dbReference>
<organism evidence="3 4">
    <name type="scientific">Talaromyces islandicus</name>
    <name type="common">Penicillium islandicum</name>
    <dbReference type="NCBI Taxonomy" id="28573"/>
    <lineage>
        <taxon>Eukaryota</taxon>
        <taxon>Fungi</taxon>
        <taxon>Dikarya</taxon>
        <taxon>Ascomycota</taxon>
        <taxon>Pezizomycotina</taxon>
        <taxon>Eurotiomycetes</taxon>
        <taxon>Eurotiomycetidae</taxon>
        <taxon>Eurotiales</taxon>
        <taxon>Trichocomaceae</taxon>
        <taxon>Talaromyces</taxon>
        <taxon>Talaromyces sect. Islandici</taxon>
    </lineage>
</organism>
<dbReference type="InterPro" id="IPR036322">
    <property type="entry name" value="WD40_repeat_dom_sf"/>
</dbReference>
<reference evidence="3 4" key="1">
    <citation type="submission" date="2015-04" db="EMBL/GenBank/DDBJ databases">
        <authorList>
            <person name="Syromyatnikov M.Y."/>
            <person name="Popov V.N."/>
        </authorList>
    </citation>
    <scope>NUCLEOTIDE SEQUENCE [LARGE SCALE GENOMIC DNA]</scope>
    <source>
        <strain evidence="3">WF-38-12</strain>
    </source>
</reference>
<feature type="region of interest" description="Disordered" evidence="2">
    <location>
        <begin position="1"/>
        <end position="26"/>
    </location>
</feature>
<feature type="repeat" description="WD" evidence="1">
    <location>
        <begin position="183"/>
        <end position="217"/>
    </location>
</feature>
<keyword evidence="1" id="KW-0853">WD repeat</keyword>
<dbReference type="InterPro" id="IPR001680">
    <property type="entry name" value="WD40_rpt"/>
</dbReference>
<evidence type="ECO:0000313" key="4">
    <source>
        <dbReference type="Proteomes" id="UP000054383"/>
    </source>
</evidence>
<dbReference type="SUPFAM" id="SSF50978">
    <property type="entry name" value="WD40 repeat-like"/>
    <property type="match status" value="1"/>
</dbReference>
<name>A0A0U1M9M9_TALIS</name>
<dbReference type="OrthoDB" id="427368at2759"/>
<dbReference type="STRING" id="28573.A0A0U1M9M9"/>
<proteinExistence type="predicted"/>
<dbReference type="Proteomes" id="UP000054383">
    <property type="component" value="Unassembled WGS sequence"/>
</dbReference>
<evidence type="ECO:0000256" key="2">
    <source>
        <dbReference type="SAM" id="MobiDB-lite"/>
    </source>
</evidence>
<dbReference type="SMART" id="SM00320">
    <property type="entry name" value="WD40"/>
    <property type="match status" value="1"/>
</dbReference>
<evidence type="ECO:0000313" key="3">
    <source>
        <dbReference type="EMBL" id="CRG92259.1"/>
    </source>
</evidence>
<protein>
    <recommendedName>
        <fullName evidence="5">Anaphase-promoting complex subunit 4 WD40 domain-containing protein</fullName>
    </recommendedName>
</protein>
<evidence type="ECO:0000256" key="1">
    <source>
        <dbReference type="PROSITE-ProRule" id="PRU00221"/>
    </source>
</evidence>
<dbReference type="AlphaFoldDB" id="A0A0U1M9M9"/>
<accession>A0A0U1M9M9</accession>
<gene>
    <name evidence="3" type="ORF">PISL3812_09316</name>
</gene>